<reference evidence="1" key="3">
    <citation type="submission" date="2025-09" db="UniProtKB">
        <authorList>
            <consortium name="Ensembl"/>
        </authorList>
    </citation>
    <scope>IDENTIFICATION</scope>
</reference>
<proteinExistence type="predicted"/>
<reference evidence="1" key="2">
    <citation type="submission" date="2025-08" db="UniProtKB">
        <authorList>
            <consortium name="Ensembl"/>
        </authorList>
    </citation>
    <scope>IDENTIFICATION</scope>
</reference>
<evidence type="ECO:0000313" key="1">
    <source>
        <dbReference type="Ensembl" id="ENSMZEP00005016129.1"/>
    </source>
</evidence>
<organism evidence="1 2">
    <name type="scientific">Maylandia zebra</name>
    <name type="common">zebra mbuna</name>
    <dbReference type="NCBI Taxonomy" id="106582"/>
    <lineage>
        <taxon>Eukaryota</taxon>
        <taxon>Metazoa</taxon>
        <taxon>Chordata</taxon>
        <taxon>Craniata</taxon>
        <taxon>Vertebrata</taxon>
        <taxon>Euteleostomi</taxon>
        <taxon>Actinopterygii</taxon>
        <taxon>Neopterygii</taxon>
        <taxon>Teleostei</taxon>
        <taxon>Neoteleostei</taxon>
        <taxon>Acanthomorphata</taxon>
        <taxon>Ovalentaria</taxon>
        <taxon>Cichlomorphae</taxon>
        <taxon>Cichliformes</taxon>
        <taxon>Cichlidae</taxon>
        <taxon>African cichlids</taxon>
        <taxon>Pseudocrenilabrinae</taxon>
        <taxon>Haplochromini</taxon>
        <taxon>Maylandia</taxon>
        <taxon>Maylandia zebra complex</taxon>
    </lineage>
</organism>
<dbReference type="AlphaFoldDB" id="A0A3P9C1Z7"/>
<protein>
    <submittedName>
        <fullName evidence="1">Uncharacterized protein</fullName>
    </submittedName>
</protein>
<name>A0A3P9C1Z7_9CICH</name>
<sequence length="76" mass="8461">FQIQLPKSCKVTAAKSTHTPYASHANIVCYVFAFRINTTSPTENLDLSFAHLDTEMSKSLPKFADLQNEKNPDTSV</sequence>
<dbReference type="Ensembl" id="ENSMZET00005016644.1">
    <property type="protein sequence ID" value="ENSMZEP00005016129.1"/>
    <property type="gene ID" value="ENSMZEG00005012113.1"/>
</dbReference>
<reference evidence="1 2" key="1">
    <citation type="journal article" date="2014" name="Nature">
        <title>The genomic substrate for adaptive radiation in African cichlid fish.</title>
        <authorList>
            <person name="Brawand D."/>
            <person name="Wagner C.E."/>
            <person name="Li Y.I."/>
            <person name="Malinsky M."/>
            <person name="Keller I."/>
            <person name="Fan S."/>
            <person name="Simakov O."/>
            <person name="Ng A.Y."/>
            <person name="Lim Z.W."/>
            <person name="Bezault E."/>
            <person name="Turner-Maier J."/>
            <person name="Johnson J."/>
            <person name="Alcazar R."/>
            <person name="Noh H.J."/>
            <person name="Russell P."/>
            <person name="Aken B."/>
            <person name="Alfoldi J."/>
            <person name="Amemiya C."/>
            <person name="Azzouzi N."/>
            <person name="Baroiller J.F."/>
            <person name="Barloy-Hubler F."/>
            <person name="Berlin A."/>
            <person name="Bloomquist R."/>
            <person name="Carleton K.L."/>
            <person name="Conte M.A."/>
            <person name="D'Cotta H."/>
            <person name="Eshel O."/>
            <person name="Gaffney L."/>
            <person name="Galibert F."/>
            <person name="Gante H.F."/>
            <person name="Gnerre S."/>
            <person name="Greuter L."/>
            <person name="Guyon R."/>
            <person name="Haddad N.S."/>
            <person name="Haerty W."/>
            <person name="Harris R.M."/>
            <person name="Hofmann H.A."/>
            <person name="Hourlier T."/>
            <person name="Hulata G."/>
            <person name="Jaffe D.B."/>
            <person name="Lara M."/>
            <person name="Lee A.P."/>
            <person name="MacCallum I."/>
            <person name="Mwaiko S."/>
            <person name="Nikaido M."/>
            <person name="Nishihara H."/>
            <person name="Ozouf-Costaz C."/>
            <person name="Penman D.J."/>
            <person name="Przybylski D."/>
            <person name="Rakotomanga M."/>
            <person name="Renn S.C.P."/>
            <person name="Ribeiro F.J."/>
            <person name="Ron M."/>
            <person name="Salzburger W."/>
            <person name="Sanchez-Pulido L."/>
            <person name="Santos M.E."/>
            <person name="Searle S."/>
            <person name="Sharpe T."/>
            <person name="Swofford R."/>
            <person name="Tan F.J."/>
            <person name="Williams L."/>
            <person name="Young S."/>
            <person name="Yin S."/>
            <person name="Okada N."/>
            <person name="Kocher T.D."/>
            <person name="Miska E.A."/>
            <person name="Lander E.S."/>
            <person name="Venkatesh B."/>
            <person name="Fernald R.D."/>
            <person name="Meyer A."/>
            <person name="Ponting C.P."/>
            <person name="Streelman J.T."/>
            <person name="Lindblad-Toh K."/>
            <person name="Seehausen O."/>
            <person name="Di Palma F."/>
        </authorList>
    </citation>
    <scope>NUCLEOTIDE SEQUENCE</scope>
</reference>
<dbReference type="Proteomes" id="UP000265160">
    <property type="component" value="LG1"/>
</dbReference>
<evidence type="ECO:0000313" key="2">
    <source>
        <dbReference type="Proteomes" id="UP000265160"/>
    </source>
</evidence>
<keyword evidence="2" id="KW-1185">Reference proteome</keyword>
<accession>A0A3P9C1Z7</accession>